<dbReference type="Pfam" id="PF20151">
    <property type="entry name" value="DUF6533"/>
    <property type="match status" value="1"/>
</dbReference>
<protein>
    <recommendedName>
        <fullName evidence="2">DUF6533 domain-containing protein</fullName>
    </recommendedName>
</protein>
<evidence type="ECO:0000259" key="2">
    <source>
        <dbReference type="Pfam" id="PF20151"/>
    </source>
</evidence>
<keyword evidence="1" id="KW-1133">Transmembrane helix</keyword>
<evidence type="ECO:0000313" key="4">
    <source>
        <dbReference type="Proteomes" id="UP001497453"/>
    </source>
</evidence>
<reference evidence="4" key="1">
    <citation type="submission" date="2024-04" db="EMBL/GenBank/DDBJ databases">
        <authorList>
            <person name="Shaw F."/>
            <person name="Minotto A."/>
        </authorList>
    </citation>
    <scope>NUCLEOTIDE SEQUENCE [LARGE SCALE GENOMIC DNA]</scope>
</reference>
<dbReference type="EMBL" id="OZ037954">
    <property type="protein sequence ID" value="CAL1698756.1"/>
    <property type="molecule type" value="Genomic_DNA"/>
</dbReference>
<name>A0ABP1CSV0_9APHY</name>
<dbReference type="InterPro" id="IPR045340">
    <property type="entry name" value="DUF6533"/>
</dbReference>
<dbReference type="Proteomes" id="UP001497453">
    <property type="component" value="Chromosome 11"/>
</dbReference>
<evidence type="ECO:0000313" key="3">
    <source>
        <dbReference type="EMBL" id="CAL1698756.1"/>
    </source>
</evidence>
<feature type="transmembrane region" description="Helical" evidence="1">
    <location>
        <begin position="216"/>
        <end position="238"/>
    </location>
</feature>
<feature type="transmembrane region" description="Helical" evidence="1">
    <location>
        <begin position="176"/>
        <end position="195"/>
    </location>
</feature>
<feature type="transmembrane region" description="Helical" evidence="1">
    <location>
        <begin position="51"/>
        <end position="70"/>
    </location>
</feature>
<organism evidence="3 4">
    <name type="scientific">Somion occarium</name>
    <dbReference type="NCBI Taxonomy" id="3059160"/>
    <lineage>
        <taxon>Eukaryota</taxon>
        <taxon>Fungi</taxon>
        <taxon>Dikarya</taxon>
        <taxon>Basidiomycota</taxon>
        <taxon>Agaricomycotina</taxon>
        <taxon>Agaricomycetes</taxon>
        <taxon>Polyporales</taxon>
        <taxon>Cerrenaceae</taxon>
        <taxon>Somion</taxon>
    </lineage>
</organism>
<keyword evidence="1" id="KW-0812">Transmembrane</keyword>
<proteinExistence type="predicted"/>
<gene>
    <name evidence="3" type="ORF">GFSPODELE1_LOCUS2311</name>
</gene>
<keyword evidence="4" id="KW-1185">Reference proteome</keyword>
<accession>A0ABP1CSV0</accession>
<feature type="domain" description="DUF6533" evidence="2">
    <location>
        <begin position="22"/>
        <end position="66"/>
    </location>
</feature>
<evidence type="ECO:0000256" key="1">
    <source>
        <dbReference type="SAM" id="Phobius"/>
    </source>
</evidence>
<keyword evidence="1" id="KW-0472">Membrane</keyword>
<feature type="transmembrane region" description="Helical" evidence="1">
    <location>
        <begin position="123"/>
        <end position="143"/>
    </location>
</feature>
<feature type="transmembrane region" description="Helical" evidence="1">
    <location>
        <begin position="19"/>
        <end position="39"/>
    </location>
</feature>
<sequence length="367" mass="41215">MDAEMDAAIDAVGAEASTIYLYCMLASAVLFFYDNLITLDGEVSHIWKRRFTVATLLFLLNRYLYVALSVVDLLKFFPPVQTSVEYCKSITIISGVLLVAFDLNSVVFSAFRIWAIWGRNWTAFSIIFCACLAAPCINIYRIATIRFITLSSVQTPYGGCIWNASFSTALQFRLTIAARVCSIFADTLIIGATLMKTFRIKREAVKVGIPAKLTTLLIRDGSVWWLALLGVNVVNIIFDYIHMFANPATFFVNVMRSIMLSRFILSLRSLSDPLPQREWELSTGILGDLGDPVSFANFDDDDLEFTPAEELITTRSRGSTNTGRRLTLDLQDAVTRRRRRTVDNGYSMDRLIDQSGTLLSPNSEEMN</sequence>
<feature type="transmembrane region" description="Helical" evidence="1">
    <location>
        <begin position="90"/>
        <end position="111"/>
    </location>
</feature>